<evidence type="ECO:0000313" key="5">
    <source>
        <dbReference type="Proteomes" id="UP000241769"/>
    </source>
</evidence>
<keyword evidence="1" id="KW-0727">SH2 domain</keyword>
<dbReference type="Pfam" id="PF00017">
    <property type="entry name" value="SH2"/>
    <property type="match status" value="1"/>
</dbReference>
<evidence type="ECO:0000259" key="3">
    <source>
        <dbReference type="PROSITE" id="PS50001"/>
    </source>
</evidence>
<gene>
    <name evidence="4" type="ORF">PROFUN_06708</name>
</gene>
<evidence type="ECO:0000256" key="2">
    <source>
        <dbReference type="SAM" id="Phobius"/>
    </source>
</evidence>
<evidence type="ECO:0000256" key="1">
    <source>
        <dbReference type="PROSITE-ProRule" id="PRU00191"/>
    </source>
</evidence>
<keyword evidence="2" id="KW-0812">Transmembrane</keyword>
<dbReference type="EMBL" id="MDYQ01000093">
    <property type="protein sequence ID" value="PRP82931.1"/>
    <property type="molecule type" value="Genomic_DNA"/>
</dbReference>
<dbReference type="OrthoDB" id="3175255at2759"/>
<accession>A0A2P6NG67</accession>
<dbReference type="InterPro" id="IPR000980">
    <property type="entry name" value="SH2"/>
</dbReference>
<organism evidence="4 5">
    <name type="scientific">Planoprotostelium fungivorum</name>
    <dbReference type="NCBI Taxonomy" id="1890364"/>
    <lineage>
        <taxon>Eukaryota</taxon>
        <taxon>Amoebozoa</taxon>
        <taxon>Evosea</taxon>
        <taxon>Variosea</taxon>
        <taxon>Cavosteliida</taxon>
        <taxon>Cavosteliaceae</taxon>
        <taxon>Planoprotostelium</taxon>
    </lineage>
</organism>
<evidence type="ECO:0000313" key="4">
    <source>
        <dbReference type="EMBL" id="PRP82931.1"/>
    </source>
</evidence>
<keyword evidence="2" id="KW-1133">Transmembrane helix</keyword>
<feature type="transmembrane region" description="Helical" evidence="2">
    <location>
        <begin position="113"/>
        <end position="134"/>
    </location>
</feature>
<dbReference type="CDD" id="cd00173">
    <property type="entry name" value="SH2"/>
    <property type="match status" value="1"/>
</dbReference>
<keyword evidence="5" id="KW-1185">Reference proteome</keyword>
<dbReference type="Gene3D" id="3.30.505.10">
    <property type="entry name" value="SH2 domain"/>
    <property type="match status" value="1"/>
</dbReference>
<comment type="caution">
    <text evidence="4">The sequence shown here is derived from an EMBL/GenBank/DDBJ whole genome shotgun (WGS) entry which is preliminary data.</text>
</comment>
<dbReference type="PROSITE" id="PS50001">
    <property type="entry name" value="SH2"/>
    <property type="match status" value="1"/>
</dbReference>
<dbReference type="SMART" id="SM00252">
    <property type="entry name" value="SH2"/>
    <property type="match status" value="1"/>
</dbReference>
<dbReference type="SUPFAM" id="SSF55550">
    <property type="entry name" value="SH2 domain"/>
    <property type="match status" value="1"/>
</dbReference>
<sequence>MCSTERSVIHRISSLVFPQIASLKFTLGNSKTIEPYANKKFLREERQTLTRSNERIRRLSATGAEASAFFCVEWKSLAQPKETWIDDRRWLFSDVKTVDAAIFLLRGRKRGTYMIRASGSVSSAFTVSVVAGLFEFYHFRVLFRENGGDKPFVINVKGEERCFSSLEQMVSQRWSCEVLVNNRRKKIKLSTPLLRETIEKEQERRNGRTTV</sequence>
<name>A0A2P6NG67_9EUKA</name>
<feature type="domain" description="SH2" evidence="3">
    <location>
        <begin position="90"/>
        <end position="193"/>
    </location>
</feature>
<reference evidence="4 5" key="1">
    <citation type="journal article" date="2018" name="Genome Biol. Evol.">
        <title>Multiple Roots of Fruiting Body Formation in Amoebozoa.</title>
        <authorList>
            <person name="Hillmann F."/>
            <person name="Forbes G."/>
            <person name="Novohradska S."/>
            <person name="Ferling I."/>
            <person name="Riege K."/>
            <person name="Groth M."/>
            <person name="Westermann M."/>
            <person name="Marz M."/>
            <person name="Spaller T."/>
            <person name="Winckler T."/>
            <person name="Schaap P."/>
            <person name="Glockner G."/>
        </authorList>
    </citation>
    <scope>NUCLEOTIDE SEQUENCE [LARGE SCALE GENOMIC DNA]</scope>
    <source>
        <strain evidence="4 5">Jena</strain>
    </source>
</reference>
<proteinExistence type="predicted"/>
<dbReference type="AlphaFoldDB" id="A0A2P6NG67"/>
<dbReference type="InterPro" id="IPR036860">
    <property type="entry name" value="SH2_dom_sf"/>
</dbReference>
<protein>
    <recommendedName>
        <fullName evidence="3">SH2 domain-containing protein</fullName>
    </recommendedName>
</protein>
<dbReference type="Proteomes" id="UP000241769">
    <property type="component" value="Unassembled WGS sequence"/>
</dbReference>
<keyword evidence="2" id="KW-0472">Membrane</keyword>
<dbReference type="InParanoid" id="A0A2P6NG67"/>